<accession>A0ABU7LVU3</accession>
<dbReference type="Gene3D" id="3.40.50.1820">
    <property type="entry name" value="alpha/beta hydrolase"/>
    <property type="match status" value="1"/>
</dbReference>
<dbReference type="GO" id="GO:0016787">
    <property type="term" value="F:hydrolase activity"/>
    <property type="evidence" value="ECO:0007669"/>
    <property type="project" value="UniProtKB-KW"/>
</dbReference>
<dbReference type="PRINTS" id="PR00412">
    <property type="entry name" value="EPOXHYDRLASE"/>
</dbReference>
<dbReference type="EMBL" id="JAZDRO010000001">
    <property type="protein sequence ID" value="MEE2565678.1"/>
    <property type="molecule type" value="Genomic_DNA"/>
</dbReference>
<dbReference type="SUPFAM" id="SSF53474">
    <property type="entry name" value="alpha/beta-Hydrolases"/>
    <property type="match status" value="1"/>
</dbReference>
<protein>
    <submittedName>
        <fullName evidence="3">Alpha/beta hydrolase</fullName>
    </submittedName>
</protein>
<proteinExistence type="predicted"/>
<keyword evidence="3" id="KW-0378">Hydrolase</keyword>
<keyword evidence="4" id="KW-1185">Reference proteome</keyword>
<gene>
    <name evidence="3" type="ORF">V0U35_03220</name>
</gene>
<dbReference type="InterPro" id="IPR000073">
    <property type="entry name" value="AB_hydrolase_1"/>
</dbReference>
<evidence type="ECO:0000256" key="1">
    <source>
        <dbReference type="SAM" id="Phobius"/>
    </source>
</evidence>
<feature type="transmembrane region" description="Helical" evidence="1">
    <location>
        <begin position="6"/>
        <end position="32"/>
    </location>
</feature>
<reference evidence="3 4" key="1">
    <citation type="submission" date="2024-01" db="EMBL/GenBank/DDBJ databases">
        <title>Hyphobacterium bacterium isolated from marine sediment.</title>
        <authorList>
            <person name="Zhao S."/>
        </authorList>
    </citation>
    <scope>NUCLEOTIDE SEQUENCE [LARGE SCALE GENOMIC DNA]</scope>
    <source>
        <strain evidence="3 4">Y60-23</strain>
    </source>
</reference>
<name>A0ABU7LVU3_9PROT</name>
<dbReference type="InterPro" id="IPR000639">
    <property type="entry name" value="Epox_hydrolase-like"/>
</dbReference>
<sequence length="333" mass="35001">MPAKPLIVILAGVGVAILLIAMLFGAIVSSAYRVSLTESRQEPAQNVPAVAAADIPDSPYWTDADRWVDVAGLRTRVRIEGADDAPALILIHGFSVSLESFDAWAADLATDYRVIRPDLPGHGLTGPDPESRYSVPQTADFVGGLMDTLGIDTAIIGGNSLGGLAAWRFAADHPDRVTALVLVAPGGYSINGVTEEPVAVPAPVAAYLLNAPAPFVAAATAQLYGDPSRLDPAVSERIAAMMARDGNGAAMVARLEVFTLPEPGADLARITAPTLILHGGADRMIPLDHSRQMSAAIPNARLVTHDDLGHVPHQEDPQRTLGDVRNFLSEVTP</sequence>
<dbReference type="InterPro" id="IPR029058">
    <property type="entry name" value="AB_hydrolase_fold"/>
</dbReference>
<dbReference type="PANTHER" id="PTHR43798">
    <property type="entry name" value="MONOACYLGLYCEROL LIPASE"/>
    <property type="match status" value="1"/>
</dbReference>
<organism evidence="3 4">
    <name type="scientific">Hyphobacterium marinum</name>
    <dbReference type="NCBI Taxonomy" id="3116574"/>
    <lineage>
        <taxon>Bacteria</taxon>
        <taxon>Pseudomonadati</taxon>
        <taxon>Pseudomonadota</taxon>
        <taxon>Alphaproteobacteria</taxon>
        <taxon>Maricaulales</taxon>
        <taxon>Maricaulaceae</taxon>
        <taxon>Hyphobacterium</taxon>
    </lineage>
</organism>
<dbReference type="Pfam" id="PF00561">
    <property type="entry name" value="Abhydrolase_1"/>
    <property type="match status" value="1"/>
</dbReference>
<evidence type="ECO:0000259" key="2">
    <source>
        <dbReference type="Pfam" id="PF00561"/>
    </source>
</evidence>
<keyword evidence="1" id="KW-0812">Transmembrane</keyword>
<keyword evidence="1" id="KW-0472">Membrane</keyword>
<dbReference type="RefSeq" id="WP_330195210.1">
    <property type="nucleotide sequence ID" value="NZ_JAZDRO010000001.1"/>
</dbReference>
<keyword evidence="1" id="KW-1133">Transmembrane helix</keyword>
<evidence type="ECO:0000313" key="4">
    <source>
        <dbReference type="Proteomes" id="UP001310692"/>
    </source>
</evidence>
<dbReference type="PRINTS" id="PR00111">
    <property type="entry name" value="ABHYDROLASE"/>
</dbReference>
<evidence type="ECO:0000313" key="3">
    <source>
        <dbReference type="EMBL" id="MEE2565678.1"/>
    </source>
</evidence>
<comment type="caution">
    <text evidence="3">The sequence shown here is derived from an EMBL/GenBank/DDBJ whole genome shotgun (WGS) entry which is preliminary data.</text>
</comment>
<dbReference type="Proteomes" id="UP001310692">
    <property type="component" value="Unassembled WGS sequence"/>
</dbReference>
<dbReference type="InterPro" id="IPR050266">
    <property type="entry name" value="AB_hydrolase_sf"/>
</dbReference>
<feature type="domain" description="AB hydrolase-1" evidence="2">
    <location>
        <begin position="86"/>
        <end position="316"/>
    </location>
</feature>
<dbReference type="PANTHER" id="PTHR43798:SF33">
    <property type="entry name" value="HYDROLASE, PUTATIVE (AFU_ORTHOLOGUE AFUA_2G14860)-RELATED"/>
    <property type="match status" value="1"/>
</dbReference>